<reference evidence="1 3" key="1">
    <citation type="submission" date="2018-03" db="EMBL/GenBank/DDBJ databases">
        <title>Draft genome sequence of Rohu Carp (Labeo rohita).</title>
        <authorList>
            <person name="Das P."/>
            <person name="Kushwaha B."/>
            <person name="Joshi C.G."/>
            <person name="Kumar D."/>
            <person name="Nagpure N.S."/>
            <person name="Sahoo L."/>
            <person name="Das S.P."/>
            <person name="Bit A."/>
            <person name="Patnaik S."/>
            <person name="Meher P.K."/>
            <person name="Jayasankar P."/>
            <person name="Koringa P.G."/>
            <person name="Patel N.V."/>
            <person name="Hinsu A.T."/>
            <person name="Kumar R."/>
            <person name="Pandey M."/>
            <person name="Agarwal S."/>
            <person name="Srivastava S."/>
            <person name="Singh M."/>
            <person name="Iquebal M.A."/>
            <person name="Jaiswal S."/>
            <person name="Angadi U.B."/>
            <person name="Kumar N."/>
            <person name="Raza M."/>
            <person name="Shah T.M."/>
            <person name="Rai A."/>
            <person name="Jena J.K."/>
        </authorList>
    </citation>
    <scope>NUCLEOTIDE SEQUENCE [LARGE SCALE GENOMIC DNA]</scope>
    <source>
        <strain evidence="1">DASCIFA01</strain>
        <tissue evidence="1">Testis</tissue>
    </source>
</reference>
<dbReference type="Proteomes" id="UP000290572">
    <property type="component" value="Unassembled WGS sequence"/>
</dbReference>
<sequence length="155" mass="17104">MVPKIKISLPPSGSGNGISSLGSVKGPAEVIRRYKKVLKTFSRVQTMTEAFRVRTLPLHEWDPWRLLTSLLQKHLYMLQGSSNNLGPSPHYCNPQGLSIAIQVLGSLFTRYPLMSMAGYVTLFPCLALRGFLLPSYPPISHALDVSAETSSRCCL</sequence>
<gene>
    <name evidence="2" type="ORF">ROHU_009667</name>
    <name evidence="1" type="ORF">ROHU_035219</name>
</gene>
<comment type="caution">
    <text evidence="1">The sequence shown here is derived from an EMBL/GenBank/DDBJ whole genome shotgun (WGS) entry which is preliminary data.</text>
</comment>
<keyword evidence="3" id="KW-1185">Reference proteome</keyword>
<name>A0A498L423_LABRO</name>
<protein>
    <submittedName>
        <fullName evidence="1">Coiled-coil domain-containing protein 106</fullName>
    </submittedName>
</protein>
<evidence type="ECO:0000313" key="1">
    <source>
        <dbReference type="EMBL" id="RXN02213.1"/>
    </source>
</evidence>
<evidence type="ECO:0000313" key="2">
    <source>
        <dbReference type="EMBL" id="RXN13478.1"/>
    </source>
</evidence>
<proteinExistence type="predicted"/>
<dbReference type="AlphaFoldDB" id="A0A498L423"/>
<accession>A0A498L423</accession>
<dbReference type="Pfam" id="PF15794">
    <property type="entry name" value="CCDC106"/>
    <property type="match status" value="1"/>
</dbReference>
<organism evidence="1 3">
    <name type="scientific">Labeo rohita</name>
    <name type="common">Indian major carp</name>
    <name type="synonym">Cyprinus rohita</name>
    <dbReference type="NCBI Taxonomy" id="84645"/>
    <lineage>
        <taxon>Eukaryota</taxon>
        <taxon>Metazoa</taxon>
        <taxon>Chordata</taxon>
        <taxon>Craniata</taxon>
        <taxon>Vertebrata</taxon>
        <taxon>Euteleostomi</taxon>
        <taxon>Actinopterygii</taxon>
        <taxon>Neopterygii</taxon>
        <taxon>Teleostei</taxon>
        <taxon>Ostariophysi</taxon>
        <taxon>Cypriniformes</taxon>
        <taxon>Cyprinidae</taxon>
        <taxon>Labeoninae</taxon>
        <taxon>Labeonini</taxon>
        <taxon>Labeo</taxon>
    </lineage>
</organism>
<dbReference type="EMBL" id="QBIY01013623">
    <property type="protein sequence ID" value="RXN02213.1"/>
    <property type="molecule type" value="Genomic_DNA"/>
</dbReference>
<dbReference type="InterPro" id="IPR031591">
    <property type="entry name" value="CCDC106"/>
</dbReference>
<evidence type="ECO:0000313" key="3">
    <source>
        <dbReference type="Proteomes" id="UP000290572"/>
    </source>
</evidence>
<dbReference type="EMBL" id="QBIY01012978">
    <property type="protein sequence ID" value="RXN13478.1"/>
    <property type="molecule type" value="Genomic_DNA"/>
</dbReference>